<protein>
    <submittedName>
        <fullName evidence="2">HDOD domain-containing protein</fullName>
    </submittedName>
</protein>
<dbReference type="PANTHER" id="PTHR33525">
    <property type="match status" value="1"/>
</dbReference>
<dbReference type="PROSITE" id="PS51833">
    <property type="entry name" value="HDOD"/>
    <property type="match status" value="1"/>
</dbReference>
<gene>
    <name evidence="2" type="ORF">QTN89_16340</name>
</gene>
<organism evidence="2 3">
    <name type="scientific">Roseiconus lacunae</name>
    <dbReference type="NCBI Taxonomy" id="2605694"/>
    <lineage>
        <taxon>Bacteria</taxon>
        <taxon>Pseudomonadati</taxon>
        <taxon>Planctomycetota</taxon>
        <taxon>Planctomycetia</taxon>
        <taxon>Pirellulales</taxon>
        <taxon>Pirellulaceae</taxon>
        <taxon>Roseiconus</taxon>
    </lineage>
</organism>
<dbReference type="Pfam" id="PF08668">
    <property type="entry name" value="HDOD"/>
    <property type="match status" value="1"/>
</dbReference>
<dbReference type="InterPro" id="IPR013976">
    <property type="entry name" value="HDOD"/>
</dbReference>
<dbReference type="RefSeq" id="WP_149498407.1">
    <property type="nucleotide sequence ID" value="NZ_JAJMQV010000084.1"/>
</dbReference>
<name>A0ABT7PKK3_9BACT</name>
<proteinExistence type="predicted"/>
<comment type="caution">
    <text evidence="2">The sequence shown here is derived from an EMBL/GenBank/DDBJ whole genome shotgun (WGS) entry which is preliminary data.</text>
</comment>
<accession>A0ABT7PKK3</accession>
<evidence type="ECO:0000259" key="1">
    <source>
        <dbReference type="PROSITE" id="PS51833"/>
    </source>
</evidence>
<dbReference type="EMBL" id="JASZZN010000011">
    <property type="protein sequence ID" value="MDM4017019.1"/>
    <property type="molecule type" value="Genomic_DNA"/>
</dbReference>
<sequence length="308" mass="34274">MDSTHLQIETPPERLRLLLDGRRGETLKLPAAACEALEIAEDPECRPEQLACVISHDPMLAADTLAIANSAAFAQGRTLASLHQAIVRIGIRQCKNLIIASSSAGMMKRLPLEQVWVRDLLLQHSFATASAAGHLNQLLGLRFEGEEFTAGLLHDLGRLIFALVDPKNFEEADLLDFIEPGQLLERERQFFRTDHCHMGAWFAQQQKLPRALVESILLHHNPSAACNHHRLVAITAAADHIANHIQRFNEAVSYEPEGNVAIKVLEELEGRPFTESFDNVAHEVITKTQADLEMSCRHQCSSEPECHS</sequence>
<keyword evidence="3" id="KW-1185">Reference proteome</keyword>
<dbReference type="InterPro" id="IPR052340">
    <property type="entry name" value="RNase_Y/CdgJ"/>
</dbReference>
<dbReference type="Proteomes" id="UP001239462">
    <property type="component" value="Unassembled WGS sequence"/>
</dbReference>
<evidence type="ECO:0000313" key="2">
    <source>
        <dbReference type="EMBL" id="MDM4017019.1"/>
    </source>
</evidence>
<evidence type="ECO:0000313" key="3">
    <source>
        <dbReference type="Proteomes" id="UP001239462"/>
    </source>
</evidence>
<reference evidence="2 3" key="1">
    <citation type="submission" date="2023-06" db="EMBL/GenBank/DDBJ databases">
        <title>Roseiconus lacunae JC819 isolated from Gulf of Mannar region, Tamil Nadu.</title>
        <authorList>
            <person name="Pk S."/>
            <person name="Ch S."/>
            <person name="Ch V.R."/>
        </authorList>
    </citation>
    <scope>NUCLEOTIDE SEQUENCE [LARGE SCALE GENOMIC DNA]</scope>
    <source>
        <strain evidence="2 3">JC819</strain>
    </source>
</reference>
<dbReference type="SUPFAM" id="SSF109604">
    <property type="entry name" value="HD-domain/PDEase-like"/>
    <property type="match status" value="1"/>
</dbReference>
<feature type="domain" description="HDOD" evidence="1">
    <location>
        <begin position="26"/>
        <end position="222"/>
    </location>
</feature>
<dbReference type="PANTHER" id="PTHR33525:SF6">
    <property type="entry name" value="HDOD DOMAIN-CONTAINING PROTEIN"/>
    <property type="match status" value="1"/>
</dbReference>
<dbReference type="Gene3D" id="1.10.3210.10">
    <property type="entry name" value="Hypothetical protein af1432"/>
    <property type="match status" value="1"/>
</dbReference>